<comment type="subcellular location">
    <subcellularLocation>
        <location evidence="7">Cytoplasm</location>
    </subcellularLocation>
</comment>
<evidence type="ECO:0000259" key="8">
    <source>
        <dbReference type="Pfam" id="PF00275"/>
    </source>
</evidence>
<dbReference type="UniPathway" id="UPA00053">
    <property type="reaction ID" value="UER00089"/>
</dbReference>
<organism evidence="9 10">
    <name type="scientific">Schaalia canis</name>
    <dbReference type="NCBI Taxonomy" id="100469"/>
    <lineage>
        <taxon>Bacteria</taxon>
        <taxon>Bacillati</taxon>
        <taxon>Actinomycetota</taxon>
        <taxon>Actinomycetes</taxon>
        <taxon>Actinomycetales</taxon>
        <taxon>Actinomycetaceae</taxon>
        <taxon>Schaalia</taxon>
    </lineage>
</organism>
<accession>A0A3P1SDK5</accession>
<dbReference type="GO" id="GO:0009423">
    <property type="term" value="P:chorismate biosynthetic process"/>
    <property type="evidence" value="ECO:0007669"/>
    <property type="project" value="UniProtKB-UniRule"/>
</dbReference>
<feature type="binding site" evidence="7">
    <location>
        <position position="31"/>
    </location>
    <ligand>
        <name>phosphoenolpyruvate</name>
        <dbReference type="ChEBI" id="CHEBI:58702"/>
    </ligand>
</feature>
<evidence type="ECO:0000256" key="1">
    <source>
        <dbReference type="ARBA" id="ARBA00004811"/>
    </source>
</evidence>
<dbReference type="GO" id="GO:0005737">
    <property type="term" value="C:cytoplasm"/>
    <property type="evidence" value="ECO:0007669"/>
    <property type="project" value="UniProtKB-SubCell"/>
</dbReference>
<dbReference type="HAMAP" id="MF_00210">
    <property type="entry name" value="EPSP_synth"/>
    <property type="match status" value="1"/>
</dbReference>
<feature type="binding site" evidence="7">
    <location>
        <position position="226"/>
    </location>
    <ligand>
        <name>3-phosphoshikimate</name>
        <dbReference type="ChEBI" id="CHEBI:145989"/>
    </ligand>
</feature>
<dbReference type="EMBL" id="RQZF01000008">
    <property type="protein sequence ID" value="RRC94970.1"/>
    <property type="molecule type" value="Genomic_DNA"/>
</dbReference>
<evidence type="ECO:0000256" key="3">
    <source>
        <dbReference type="ARBA" id="ARBA00022605"/>
    </source>
</evidence>
<feature type="binding site" evidence="7">
    <location>
        <position position="408"/>
    </location>
    <ligand>
        <name>phosphoenolpyruvate</name>
        <dbReference type="ChEBI" id="CHEBI:58702"/>
    </ligand>
</feature>
<protein>
    <recommendedName>
        <fullName evidence="7">3-phosphoshikimate 1-carboxyvinyltransferase</fullName>
        <ecNumber evidence="7">2.5.1.19</ecNumber>
    </recommendedName>
    <alternativeName>
        <fullName evidence="7">5-enolpyruvylshikimate-3-phosphate synthase</fullName>
        <shortName evidence="7">EPSP synthase</shortName>
        <shortName evidence="7">EPSPS</shortName>
    </alternativeName>
</protein>
<dbReference type="GO" id="GO:0003866">
    <property type="term" value="F:3-phosphoshikimate 1-carboxyvinyltransferase activity"/>
    <property type="evidence" value="ECO:0007669"/>
    <property type="project" value="UniProtKB-UniRule"/>
</dbReference>
<comment type="catalytic activity">
    <reaction evidence="6">
        <text>3-phosphoshikimate + phosphoenolpyruvate = 5-O-(1-carboxyvinyl)-3-phosphoshikimate + phosphate</text>
        <dbReference type="Rhea" id="RHEA:21256"/>
        <dbReference type="ChEBI" id="CHEBI:43474"/>
        <dbReference type="ChEBI" id="CHEBI:57701"/>
        <dbReference type="ChEBI" id="CHEBI:58702"/>
        <dbReference type="ChEBI" id="CHEBI:145989"/>
        <dbReference type="EC" id="2.5.1.19"/>
    </reaction>
    <physiologicalReaction direction="left-to-right" evidence="6">
        <dbReference type="Rhea" id="RHEA:21257"/>
    </physiologicalReaction>
</comment>
<dbReference type="PANTHER" id="PTHR21090">
    <property type="entry name" value="AROM/DEHYDROQUINATE SYNTHASE"/>
    <property type="match status" value="1"/>
</dbReference>
<dbReference type="InterPro" id="IPR001986">
    <property type="entry name" value="Enolpyruvate_Tfrase_dom"/>
</dbReference>
<dbReference type="SUPFAM" id="SSF55205">
    <property type="entry name" value="EPT/RTPC-like"/>
    <property type="match status" value="1"/>
</dbReference>
<keyword evidence="3 7" id="KW-0028">Amino-acid biosynthesis</keyword>
<dbReference type="RefSeq" id="WP_124871100.1">
    <property type="nucleotide sequence ID" value="NZ_RQZF01000008.1"/>
</dbReference>
<dbReference type="InterPro" id="IPR023193">
    <property type="entry name" value="EPSP_synthase_CS"/>
</dbReference>
<dbReference type="PANTHER" id="PTHR21090:SF5">
    <property type="entry name" value="PENTAFUNCTIONAL AROM POLYPEPTIDE"/>
    <property type="match status" value="1"/>
</dbReference>
<evidence type="ECO:0000256" key="4">
    <source>
        <dbReference type="ARBA" id="ARBA00022679"/>
    </source>
</evidence>
<comment type="subunit">
    <text evidence="7">Monomer.</text>
</comment>
<dbReference type="GO" id="GO:0008652">
    <property type="term" value="P:amino acid biosynthetic process"/>
    <property type="evidence" value="ECO:0007669"/>
    <property type="project" value="UniProtKB-KW"/>
</dbReference>
<keyword evidence="7" id="KW-0963">Cytoplasm</keyword>
<comment type="function">
    <text evidence="7">Catalyzes the transfer of the enolpyruvyl moiety of phosphoenolpyruvate (PEP) to the 5-hydroxyl of shikimate-3-phosphate (S3P) to produce enolpyruvyl shikimate-3-phosphate and inorganic phosphate.</text>
</comment>
<reference evidence="9 10" key="1">
    <citation type="submission" date="2018-11" db="EMBL/GenBank/DDBJ databases">
        <title>Genomes From Bacteria Associated with the Canine Oral Cavity: a Test Case for Automated Genome-Based Taxonomic Assignment.</title>
        <authorList>
            <person name="Coil D.A."/>
            <person name="Jospin G."/>
            <person name="Darling A.E."/>
            <person name="Wallis C."/>
            <person name="Davis I.J."/>
            <person name="Harris S."/>
            <person name="Eisen J.A."/>
            <person name="Holcombe L.J."/>
            <person name="O'Flynn C."/>
        </authorList>
    </citation>
    <scope>NUCLEOTIDE SEQUENCE [LARGE SCALE GENOMIC DNA]</scope>
    <source>
        <strain evidence="9 10">OH770</strain>
    </source>
</reference>
<feature type="binding site" evidence="7">
    <location>
        <position position="32"/>
    </location>
    <ligand>
        <name>3-phosphoshikimate</name>
        <dbReference type="ChEBI" id="CHEBI:145989"/>
    </ligand>
</feature>
<feature type="binding site" evidence="7">
    <location>
        <position position="196"/>
    </location>
    <ligand>
        <name>3-phosphoshikimate</name>
        <dbReference type="ChEBI" id="CHEBI:145989"/>
    </ligand>
</feature>
<evidence type="ECO:0000256" key="5">
    <source>
        <dbReference type="ARBA" id="ARBA00023141"/>
    </source>
</evidence>
<feature type="binding site" evidence="7">
    <location>
        <position position="404"/>
    </location>
    <ligand>
        <name>3-phosphoshikimate</name>
        <dbReference type="ChEBI" id="CHEBI:145989"/>
    </ligand>
</feature>
<feature type="binding site" evidence="7">
    <location>
        <position position="377"/>
    </location>
    <ligand>
        <name>3-phosphoshikimate</name>
        <dbReference type="ChEBI" id="CHEBI:145989"/>
    </ligand>
</feature>
<feature type="active site" description="Proton acceptor" evidence="7">
    <location>
        <position position="377"/>
    </location>
</feature>
<feature type="binding site" evidence="7">
    <location>
        <position position="36"/>
    </location>
    <ligand>
        <name>3-phosphoshikimate</name>
        <dbReference type="ChEBI" id="CHEBI:145989"/>
    </ligand>
</feature>
<dbReference type="InterPro" id="IPR006264">
    <property type="entry name" value="EPSP_synthase"/>
</dbReference>
<feature type="binding site" evidence="7">
    <location>
        <position position="141"/>
    </location>
    <ligand>
        <name>phosphoenolpyruvate</name>
        <dbReference type="ChEBI" id="CHEBI:58702"/>
    </ligand>
</feature>
<keyword evidence="4 7" id="KW-0808">Transferase</keyword>
<feature type="binding site" evidence="7">
    <location>
        <position position="196"/>
    </location>
    <ligand>
        <name>phosphoenolpyruvate</name>
        <dbReference type="ChEBI" id="CHEBI:58702"/>
    </ligand>
</feature>
<comment type="similarity">
    <text evidence="2 7">Belongs to the EPSP synthase family.</text>
</comment>
<dbReference type="AlphaFoldDB" id="A0A3P1SDK5"/>
<feature type="binding site" evidence="7">
    <location>
        <position position="31"/>
    </location>
    <ligand>
        <name>3-phosphoshikimate</name>
        <dbReference type="ChEBI" id="CHEBI:145989"/>
    </ligand>
</feature>
<dbReference type="EC" id="2.5.1.19" evidence="7"/>
<dbReference type="PROSITE" id="PS00885">
    <property type="entry name" value="EPSP_SYNTHASE_2"/>
    <property type="match status" value="1"/>
</dbReference>
<feature type="binding site" evidence="7">
    <location>
        <position position="113"/>
    </location>
    <ligand>
        <name>phosphoenolpyruvate</name>
        <dbReference type="ChEBI" id="CHEBI:58702"/>
    </ligand>
</feature>
<feature type="binding site" evidence="7">
    <location>
        <position position="194"/>
    </location>
    <ligand>
        <name>3-phosphoshikimate</name>
        <dbReference type="ChEBI" id="CHEBI:145989"/>
    </ligand>
</feature>
<comment type="caution">
    <text evidence="9">The sequence shown here is derived from an EMBL/GenBank/DDBJ whole genome shotgun (WGS) entry which is preliminary data.</text>
</comment>
<name>A0A3P1SDK5_9ACTO</name>
<dbReference type="OrthoDB" id="9809920at2"/>
<comment type="caution">
    <text evidence="7">Lacks conserved residue(s) required for the propagation of feature annotation.</text>
</comment>
<proteinExistence type="inferred from homology"/>
<feature type="domain" description="Enolpyruvate transferase" evidence="8">
    <location>
        <begin position="18"/>
        <end position="486"/>
    </location>
</feature>
<evidence type="ECO:0000256" key="2">
    <source>
        <dbReference type="ARBA" id="ARBA00009948"/>
    </source>
</evidence>
<feature type="binding site" evidence="7">
    <location>
        <position position="454"/>
    </location>
    <ligand>
        <name>phosphoenolpyruvate</name>
        <dbReference type="ChEBI" id="CHEBI:58702"/>
    </ligand>
</feature>
<gene>
    <name evidence="7" type="primary">aroA</name>
    <name evidence="9" type="ORF">EII11_07760</name>
</gene>
<evidence type="ECO:0000256" key="6">
    <source>
        <dbReference type="ARBA" id="ARBA00044633"/>
    </source>
</evidence>
<comment type="pathway">
    <text evidence="1 7">Metabolic intermediate biosynthesis; chorismate biosynthesis; chorismate from D-erythrose 4-phosphate and phosphoenolpyruvate: step 6/7.</text>
</comment>
<keyword evidence="10" id="KW-1185">Reference proteome</keyword>
<dbReference type="Proteomes" id="UP000280444">
    <property type="component" value="Unassembled WGS sequence"/>
</dbReference>
<evidence type="ECO:0000313" key="10">
    <source>
        <dbReference type="Proteomes" id="UP000280444"/>
    </source>
</evidence>
<evidence type="ECO:0000313" key="9">
    <source>
        <dbReference type="EMBL" id="RRC94970.1"/>
    </source>
</evidence>
<dbReference type="Gene3D" id="3.65.10.10">
    <property type="entry name" value="Enolpyruvate transferase domain"/>
    <property type="match status" value="2"/>
</dbReference>
<dbReference type="InterPro" id="IPR036968">
    <property type="entry name" value="Enolpyruvate_Tfrase_sf"/>
</dbReference>
<dbReference type="GO" id="GO:0009073">
    <property type="term" value="P:aromatic amino acid family biosynthetic process"/>
    <property type="evidence" value="ECO:0007669"/>
    <property type="project" value="UniProtKB-KW"/>
</dbReference>
<evidence type="ECO:0000256" key="7">
    <source>
        <dbReference type="HAMAP-Rule" id="MF_00210"/>
    </source>
</evidence>
<sequence length="527" mass="55760">MSHHRAAEGPFWPAPVASAPLSAVLSVPGSKSVTARALLLAALADRPSLLEGALASRDTELMAEALRTFGATITPADAEHSGEAHAGMLHIEPMPAPAHSAIADRVIHCGLAGTVMRFLPLIAALYPGATRFEGDLEALARPMAPLLDVARQLGAEVICHGEPGHLPFTVMGVPPQRNGHFSFPQVIEVDASSSSQFLSAALLAAPLVGALDGQPHVIRPRGEVVSLPHVHMTAESLLARGIRVSSHPVSDADVESLHGAATRNDEHWHDVAHDDDVQRPSWTVHPGLPAGGRFSVEPDLSNAGVFLVAAMLTAGSVRIRHWPKHTTQAGDAWRSLLASLGAKVVRDHDDLVLTGPRDQSGRPSYPGFSWDLSAIGELTPTIAALALFASSPCELRGVAHIRGHETDRLAALAAEIRRLGGEVVEHDDGLTITPQARLLHPLRSADLESYADHRMATFGALVGLRVPGVRVAHIETTAKTFPGFAQMWQACVPTEMPIAPGFSSPARVESYSGDPVILPPSSSQEAQ</sequence>
<keyword evidence="5 7" id="KW-0057">Aromatic amino acid biosynthesis</keyword>
<feature type="binding site" evidence="7">
    <location>
        <position position="195"/>
    </location>
    <ligand>
        <name>3-phosphoshikimate</name>
        <dbReference type="ChEBI" id="CHEBI:145989"/>
    </ligand>
</feature>
<dbReference type="InterPro" id="IPR013792">
    <property type="entry name" value="RNA3'P_cycl/enolpyr_Trfase_a/b"/>
</dbReference>
<feature type="binding site" evidence="7">
    <location>
        <position position="479"/>
    </location>
    <ligand>
        <name>phosphoenolpyruvate</name>
        <dbReference type="ChEBI" id="CHEBI:58702"/>
    </ligand>
</feature>
<dbReference type="Pfam" id="PF00275">
    <property type="entry name" value="EPSP_synthase"/>
    <property type="match status" value="1"/>
</dbReference>